<proteinExistence type="predicted"/>
<dbReference type="EMBL" id="DS547094">
    <property type="protein sequence ID" value="EDR12563.1"/>
    <property type="molecule type" value="Genomic_DNA"/>
</dbReference>
<sequence>MTEPHFNHRHLPQPWFDAPNHHYTCQQQQQRGDATSPAEWMTGDGDDLACQRAPNTMKSDECPAPPLEPRCYVACTLYLTLMSTRCGFSTPQTLYKPLPPPLKYPYPWKGYGFASGKGKAYHTIQYTALCPPIASMSPISATDYRPIMIYGWRGTYHPTCAMTVAKLGKPSILITRPVFIGSLIPLQQDAKT</sequence>
<dbReference type="GeneID" id="6072536"/>
<dbReference type="KEGG" id="lbc:LACBIDRAFT_323110"/>
<gene>
    <name evidence="2" type="ORF">LACBIDRAFT_323110</name>
</gene>
<reference evidence="2 3" key="1">
    <citation type="journal article" date="2008" name="Nature">
        <title>The genome of Laccaria bicolor provides insights into mycorrhizal symbiosis.</title>
        <authorList>
            <person name="Martin F."/>
            <person name="Aerts A."/>
            <person name="Ahren D."/>
            <person name="Brun A."/>
            <person name="Danchin E.G.J."/>
            <person name="Duchaussoy F."/>
            <person name="Gibon J."/>
            <person name="Kohler A."/>
            <person name="Lindquist E."/>
            <person name="Pereda V."/>
            <person name="Salamov A."/>
            <person name="Shapiro H.J."/>
            <person name="Wuyts J."/>
            <person name="Blaudez D."/>
            <person name="Buee M."/>
            <person name="Brokstein P."/>
            <person name="Canbaeck B."/>
            <person name="Cohen D."/>
            <person name="Courty P.E."/>
            <person name="Coutinho P.M."/>
            <person name="Delaruelle C."/>
            <person name="Detter J.C."/>
            <person name="Deveau A."/>
            <person name="DiFazio S."/>
            <person name="Duplessis S."/>
            <person name="Fraissinet-Tachet L."/>
            <person name="Lucic E."/>
            <person name="Frey-Klett P."/>
            <person name="Fourrey C."/>
            <person name="Feussner I."/>
            <person name="Gay G."/>
            <person name="Grimwood J."/>
            <person name="Hoegger P.J."/>
            <person name="Jain P."/>
            <person name="Kilaru S."/>
            <person name="Labbe J."/>
            <person name="Lin Y.C."/>
            <person name="Legue V."/>
            <person name="Le Tacon F."/>
            <person name="Marmeisse R."/>
            <person name="Melayah D."/>
            <person name="Montanini B."/>
            <person name="Muratet M."/>
            <person name="Nehls U."/>
            <person name="Niculita-Hirzel H."/>
            <person name="Oudot-Le Secq M.P."/>
            <person name="Peter M."/>
            <person name="Quesneville H."/>
            <person name="Rajashekar B."/>
            <person name="Reich M."/>
            <person name="Rouhier N."/>
            <person name="Schmutz J."/>
            <person name="Yin T."/>
            <person name="Chalot M."/>
            <person name="Henrissat B."/>
            <person name="Kuees U."/>
            <person name="Lucas S."/>
            <person name="Van de Peer Y."/>
            <person name="Podila G.K."/>
            <person name="Polle A."/>
            <person name="Pukkila P.J."/>
            <person name="Richardson P.M."/>
            <person name="Rouze P."/>
            <person name="Sanders I.R."/>
            <person name="Stajich J.E."/>
            <person name="Tunlid A."/>
            <person name="Tuskan G."/>
            <person name="Grigoriev I.V."/>
        </authorList>
    </citation>
    <scope>NUCLEOTIDE SEQUENCE [LARGE SCALE GENOMIC DNA]</scope>
    <source>
        <strain evidence="3">S238N-H82 / ATCC MYA-4686</strain>
    </source>
</reference>
<name>B0CZ57_LACBS</name>
<dbReference type="RefSeq" id="XP_001876827.1">
    <property type="nucleotide sequence ID" value="XM_001876792.1"/>
</dbReference>
<organism evidence="3">
    <name type="scientific">Laccaria bicolor (strain S238N-H82 / ATCC MYA-4686)</name>
    <name type="common">Bicoloured deceiver</name>
    <name type="synonym">Laccaria laccata var. bicolor</name>
    <dbReference type="NCBI Taxonomy" id="486041"/>
    <lineage>
        <taxon>Eukaryota</taxon>
        <taxon>Fungi</taxon>
        <taxon>Dikarya</taxon>
        <taxon>Basidiomycota</taxon>
        <taxon>Agaricomycotina</taxon>
        <taxon>Agaricomycetes</taxon>
        <taxon>Agaricomycetidae</taxon>
        <taxon>Agaricales</taxon>
        <taxon>Agaricineae</taxon>
        <taxon>Hydnangiaceae</taxon>
        <taxon>Laccaria</taxon>
    </lineage>
</organism>
<feature type="compositionally biased region" description="Polar residues" evidence="1">
    <location>
        <begin position="24"/>
        <end position="33"/>
    </location>
</feature>
<evidence type="ECO:0000256" key="1">
    <source>
        <dbReference type="SAM" id="MobiDB-lite"/>
    </source>
</evidence>
<accession>B0CZ57</accession>
<keyword evidence="3" id="KW-1185">Reference proteome</keyword>
<evidence type="ECO:0000313" key="2">
    <source>
        <dbReference type="EMBL" id="EDR12563.1"/>
    </source>
</evidence>
<dbReference type="AlphaFoldDB" id="B0CZ57"/>
<feature type="region of interest" description="Disordered" evidence="1">
    <location>
        <begin position="24"/>
        <end position="45"/>
    </location>
</feature>
<dbReference type="InParanoid" id="B0CZ57"/>
<evidence type="ECO:0000313" key="3">
    <source>
        <dbReference type="Proteomes" id="UP000001194"/>
    </source>
</evidence>
<dbReference type="Proteomes" id="UP000001194">
    <property type="component" value="Unassembled WGS sequence"/>
</dbReference>
<dbReference type="HOGENOM" id="CLU_1415388_0_0_1"/>
<protein>
    <submittedName>
        <fullName evidence="2">Predicted protein</fullName>
    </submittedName>
</protein>